<proteinExistence type="predicted"/>
<dbReference type="RefSeq" id="WP_367886667.1">
    <property type="nucleotide sequence ID" value="NZ_CP130612.1"/>
</dbReference>
<dbReference type="InterPro" id="IPR024453">
    <property type="entry name" value="Peptidase_C92"/>
</dbReference>
<dbReference type="AlphaFoldDB" id="A0AA49JS45"/>
<dbReference type="GO" id="GO:0016787">
    <property type="term" value="F:hydrolase activity"/>
    <property type="evidence" value="ECO:0007669"/>
    <property type="project" value="UniProtKB-KW"/>
</dbReference>
<dbReference type="InterPro" id="IPR038765">
    <property type="entry name" value="Papain-like_cys_pep_sf"/>
</dbReference>
<evidence type="ECO:0000313" key="2">
    <source>
        <dbReference type="EMBL" id="WKW13866.1"/>
    </source>
</evidence>
<evidence type="ECO:0000313" key="1">
    <source>
        <dbReference type="EMBL" id="WKW10957.1"/>
    </source>
</evidence>
<dbReference type="SUPFAM" id="SSF54001">
    <property type="entry name" value="Cysteine proteinases"/>
    <property type="match status" value="1"/>
</dbReference>
<dbReference type="EMBL" id="CP130612">
    <property type="protein sequence ID" value="WKW10957.1"/>
    <property type="molecule type" value="Genomic_DNA"/>
</dbReference>
<evidence type="ECO:0000313" key="3">
    <source>
        <dbReference type="Proteomes" id="UP001229955"/>
    </source>
</evidence>
<dbReference type="KEGG" id="pspc:Strain318_000190"/>
<dbReference type="Gene3D" id="3.90.1720.10">
    <property type="entry name" value="endopeptidase domain like (from Nostoc punctiforme)"/>
    <property type="match status" value="1"/>
</dbReference>
<protein>
    <submittedName>
        <fullName evidence="1">YiiX/YebB-like N1pC/P60 family cysteine hydrolase</fullName>
    </submittedName>
</protein>
<keyword evidence="3" id="KW-1185">Reference proteome</keyword>
<dbReference type="EMBL" id="CP130613">
    <property type="protein sequence ID" value="WKW13866.1"/>
    <property type="molecule type" value="Genomic_DNA"/>
</dbReference>
<gene>
    <name evidence="1" type="ORF">Strain138_000190</name>
    <name evidence="2" type="ORF">Strain318_000190</name>
</gene>
<keyword evidence="1" id="KW-0378">Hydrolase</keyword>
<accession>A0AA49JXN3</accession>
<reference evidence="1" key="1">
    <citation type="submission" date="2023-07" db="EMBL/GenBank/DDBJ databases">
        <authorList>
            <person name="Haufschild T."/>
            <person name="Kallscheuer N."/>
            <person name="Hammer J."/>
            <person name="Kohn T."/>
            <person name="Kabuu M."/>
            <person name="Jogler M."/>
            <person name="Wohfarth N."/>
            <person name="Heuer A."/>
            <person name="Rohde M."/>
            <person name="van Teeseling M.C.F."/>
            <person name="Jogler C."/>
        </authorList>
    </citation>
    <scope>NUCLEOTIDE SEQUENCE</scope>
    <source>
        <strain evidence="1">Strain 138</strain>
        <strain evidence="2">Strain 318</strain>
    </source>
</reference>
<dbReference type="Proteomes" id="UP001229955">
    <property type="component" value="Chromosome"/>
</dbReference>
<organism evidence="1">
    <name type="scientific">Pseudogemmatithrix spongiicola</name>
    <dbReference type="NCBI Taxonomy" id="3062599"/>
    <lineage>
        <taxon>Bacteria</taxon>
        <taxon>Pseudomonadati</taxon>
        <taxon>Gemmatimonadota</taxon>
        <taxon>Gemmatimonadia</taxon>
        <taxon>Gemmatimonadales</taxon>
        <taxon>Gemmatimonadaceae</taxon>
        <taxon>Pseudogemmatithrix</taxon>
    </lineage>
</organism>
<accession>A0AA49JS45</accession>
<dbReference type="Pfam" id="PF05708">
    <property type="entry name" value="Peptidase_C92"/>
    <property type="match status" value="1"/>
</dbReference>
<sequence>MPAAQSRARRIGAVAGVTLAILLLLVIPAAGPSVPPMPPEGSPFVWGSDSLWAALEAQFAAERASGCADSASTAAEMRRFETDVQVLRRADAATLDSLGLRFFALAPRVASCAELVPRFVQLQATWRSTAKRVSVDWDPRERTTRDALYRALYGGRAAVEEVILQQPRMVPALVQDAEVASATPSAVVQGVLLHSGDILVSRGGYPTSALIARGNDYAGNFSHIALVHIDPATRAVSVIEAHIELGVAVTTAEGYLADKKLRVMLLRPRPDLPALIADPQLPHKAAQAMLDRAQREHIPYDFAMDYQDPAKLFCSEVASQGYRSQGLTLWMGTSTISRPGLRQWLASFGVEHFETQEPSDLEYDPQLAVVAEWRDPTTLFEDHVDNAVVDAMLEGADRGDRLGYAWHELPVARVLKGWSWLRERTGGVGPIPEGMAAAAALRNRGYNARHDALSAEVLRRAEAWRAAQGYPPPYWALVALAREAVAASR</sequence>
<name>A0AA49JS45_9BACT</name>